<dbReference type="AlphaFoldDB" id="A0A6C0EPQ9"/>
<dbReference type="EMBL" id="MN738905">
    <property type="protein sequence ID" value="QHT30661.1"/>
    <property type="molecule type" value="Genomic_DNA"/>
</dbReference>
<accession>A0A6C0EPQ9</accession>
<evidence type="ECO:0000313" key="1">
    <source>
        <dbReference type="EMBL" id="QHT30661.1"/>
    </source>
</evidence>
<name>A0A6C0EPQ9_9ZZZZ</name>
<organism evidence="1">
    <name type="scientific">viral metagenome</name>
    <dbReference type="NCBI Taxonomy" id="1070528"/>
    <lineage>
        <taxon>unclassified sequences</taxon>
        <taxon>metagenomes</taxon>
        <taxon>organismal metagenomes</taxon>
    </lineage>
</organism>
<reference evidence="1" key="1">
    <citation type="journal article" date="2020" name="Nature">
        <title>Giant virus diversity and host interactions through global metagenomics.</title>
        <authorList>
            <person name="Schulz F."/>
            <person name="Roux S."/>
            <person name="Paez-Espino D."/>
            <person name="Jungbluth S."/>
            <person name="Walsh D.A."/>
            <person name="Denef V.J."/>
            <person name="McMahon K.D."/>
            <person name="Konstantinidis K.T."/>
            <person name="Eloe-Fadrosh E.A."/>
            <person name="Kyrpides N.C."/>
            <person name="Woyke T."/>
        </authorList>
    </citation>
    <scope>NUCLEOTIDE SEQUENCE</scope>
    <source>
        <strain evidence="1">GVMAG-M-3300009151-35</strain>
    </source>
</reference>
<protein>
    <submittedName>
        <fullName evidence="1">Uncharacterized protein</fullName>
    </submittedName>
</protein>
<sequence>MISALFGISLALIFNRVCKENCTIYFAPKQDEINNKIFKLDDTCYKYSTVNVPCNDKAINPYDGYSSASNQLNDKGLIDKLFA</sequence>
<proteinExistence type="predicted"/>